<dbReference type="RefSeq" id="XP_015970994.2">
    <property type="nucleotide sequence ID" value="XM_016115508.3"/>
</dbReference>
<dbReference type="Pfam" id="PF10551">
    <property type="entry name" value="MULE"/>
    <property type="match status" value="1"/>
</dbReference>
<dbReference type="KEGG" id="adu:107494477"/>
<name>A0A6P4DMY2_ARADU</name>
<protein>
    <submittedName>
        <fullName evidence="9">Uncharacterized protein LOC107494477</fullName>
    </submittedName>
</protein>
<dbReference type="GO" id="GO:0003676">
    <property type="term" value="F:nucleic acid binding"/>
    <property type="evidence" value="ECO:0007669"/>
    <property type="project" value="InterPro"/>
</dbReference>
<gene>
    <name evidence="9" type="primary">LOC107494477</name>
</gene>
<dbReference type="SMART" id="SM00575">
    <property type="entry name" value="ZnF_PMZ"/>
    <property type="match status" value="1"/>
</dbReference>
<dbReference type="AlphaFoldDB" id="A0A6P4DMY2"/>
<evidence type="ECO:0000256" key="1">
    <source>
        <dbReference type="ARBA" id="ARBA00022723"/>
    </source>
</evidence>
<feature type="compositionally biased region" description="Basic and acidic residues" evidence="5">
    <location>
        <begin position="426"/>
        <end position="435"/>
    </location>
</feature>
<keyword evidence="8" id="KW-1185">Reference proteome</keyword>
<dbReference type="PROSITE" id="PS50966">
    <property type="entry name" value="ZF_SWIM"/>
    <property type="match status" value="1"/>
</dbReference>
<dbReference type="InterPro" id="IPR036875">
    <property type="entry name" value="Znf_CCHC_sf"/>
</dbReference>
<dbReference type="Proteomes" id="UP000515211">
    <property type="component" value="Chromosome 6"/>
</dbReference>
<dbReference type="PANTHER" id="PTHR31973:SF187">
    <property type="entry name" value="MUTATOR TRANSPOSASE MUDRA PROTEIN"/>
    <property type="match status" value="1"/>
</dbReference>
<keyword evidence="3" id="KW-0862">Zinc</keyword>
<evidence type="ECO:0000256" key="2">
    <source>
        <dbReference type="ARBA" id="ARBA00022771"/>
    </source>
</evidence>
<reference evidence="9" key="2">
    <citation type="submission" date="2025-08" db="UniProtKB">
        <authorList>
            <consortium name="RefSeq"/>
        </authorList>
    </citation>
    <scope>IDENTIFICATION</scope>
    <source>
        <tissue evidence="9">Whole plant</tissue>
    </source>
</reference>
<evidence type="ECO:0000259" key="6">
    <source>
        <dbReference type="PROSITE" id="PS50158"/>
    </source>
</evidence>
<keyword evidence="2 4" id="KW-0863">Zinc-finger</keyword>
<evidence type="ECO:0000256" key="3">
    <source>
        <dbReference type="ARBA" id="ARBA00022833"/>
    </source>
</evidence>
<dbReference type="SUPFAM" id="SSF57756">
    <property type="entry name" value="Retrovirus zinc finger-like domains"/>
    <property type="match status" value="1"/>
</dbReference>
<feature type="domain" description="CCHC-type" evidence="6">
    <location>
        <begin position="446"/>
        <end position="460"/>
    </location>
</feature>
<dbReference type="InterPro" id="IPR007527">
    <property type="entry name" value="Znf_SWIM"/>
</dbReference>
<evidence type="ECO:0000313" key="9">
    <source>
        <dbReference type="RefSeq" id="XP_015970994.2"/>
    </source>
</evidence>
<evidence type="ECO:0000313" key="8">
    <source>
        <dbReference type="Proteomes" id="UP000515211"/>
    </source>
</evidence>
<sequence>MADQKWVADKLEKRLLTQPHMTHGKAFDHIKIDFNVVCSDKMIYRALRVARERYVGNERAQYGKLRDFLTEIHRSNPSSTALLETTPTIPGSPPLFSKLYICLEECKRGFKAGCRPLIGLDGCHLKGYYGGQLLSAVAQDANNHFYVIAYAVVDSETKQSWKWFLQLLQEDIGNCSTEEWNFISDQQKGLLPALHEVMPNEHHRNCVRHIWKNFIGKFKDKQLRNIVWTCAKSSTDAELQHHMQRLKRMNEEAWAYLAKFQPSCWTKSYFSHWQKLDNVTNNMSEILSTYTGVLAPVQQRKLEDLMKDTKFWTAQWTGDNDRNVFEVQTHSKKVGVNLGRHTCTCNMWQLTGIPCVHALAAIQKRCDRPELYVHPWLKMDAFRATYEHVMKPVNSEEYWVNTGLLSPEPPIIRRPAGRPTKKKRKADPVEDARDRSKGRRTFKVTCQKCGESGHNAKTCKGPPRPKPPPKNKGKKKGNGNGSTIAAGSQEEVQVTLSTPQPQPQVPF</sequence>
<proteinExistence type="predicted"/>
<dbReference type="GeneID" id="107494477"/>
<evidence type="ECO:0000259" key="7">
    <source>
        <dbReference type="PROSITE" id="PS50966"/>
    </source>
</evidence>
<reference evidence="8" key="1">
    <citation type="journal article" date="2016" name="Nat. Genet.">
        <title>The genome sequences of Arachis duranensis and Arachis ipaensis, the diploid ancestors of cultivated peanut.</title>
        <authorList>
            <person name="Bertioli D.J."/>
            <person name="Cannon S.B."/>
            <person name="Froenicke L."/>
            <person name="Huang G."/>
            <person name="Farmer A.D."/>
            <person name="Cannon E.K."/>
            <person name="Liu X."/>
            <person name="Gao D."/>
            <person name="Clevenger J."/>
            <person name="Dash S."/>
            <person name="Ren L."/>
            <person name="Moretzsohn M.C."/>
            <person name="Shirasawa K."/>
            <person name="Huang W."/>
            <person name="Vidigal B."/>
            <person name="Abernathy B."/>
            <person name="Chu Y."/>
            <person name="Niederhuth C.E."/>
            <person name="Umale P."/>
            <person name="Araujo A.C."/>
            <person name="Kozik A."/>
            <person name="Kim K.D."/>
            <person name="Burow M.D."/>
            <person name="Varshney R.K."/>
            <person name="Wang X."/>
            <person name="Zhang X."/>
            <person name="Barkley N."/>
            <person name="Guimaraes P.M."/>
            <person name="Isobe S."/>
            <person name="Guo B."/>
            <person name="Liao B."/>
            <person name="Stalker H.T."/>
            <person name="Schmitz R.J."/>
            <person name="Scheffler B.E."/>
            <person name="Leal-Bertioli S.C."/>
            <person name="Xun X."/>
            <person name="Jackson S.A."/>
            <person name="Michelmore R."/>
            <person name="Ozias-Akins P."/>
        </authorList>
    </citation>
    <scope>NUCLEOTIDE SEQUENCE [LARGE SCALE GENOMIC DNA]</scope>
    <source>
        <strain evidence="8">cv. V14167</strain>
    </source>
</reference>
<feature type="region of interest" description="Disordered" evidence="5">
    <location>
        <begin position="405"/>
        <end position="507"/>
    </location>
</feature>
<evidence type="ECO:0000256" key="5">
    <source>
        <dbReference type="SAM" id="MobiDB-lite"/>
    </source>
</evidence>
<dbReference type="PANTHER" id="PTHR31973">
    <property type="entry name" value="POLYPROTEIN, PUTATIVE-RELATED"/>
    <property type="match status" value="1"/>
</dbReference>
<organism evidence="8 9">
    <name type="scientific">Arachis duranensis</name>
    <name type="common">Wild peanut</name>
    <dbReference type="NCBI Taxonomy" id="130453"/>
    <lineage>
        <taxon>Eukaryota</taxon>
        <taxon>Viridiplantae</taxon>
        <taxon>Streptophyta</taxon>
        <taxon>Embryophyta</taxon>
        <taxon>Tracheophyta</taxon>
        <taxon>Spermatophyta</taxon>
        <taxon>Magnoliopsida</taxon>
        <taxon>eudicotyledons</taxon>
        <taxon>Gunneridae</taxon>
        <taxon>Pentapetalae</taxon>
        <taxon>rosids</taxon>
        <taxon>fabids</taxon>
        <taxon>Fabales</taxon>
        <taxon>Fabaceae</taxon>
        <taxon>Papilionoideae</taxon>
        <taxon>50 kb inversion clade</taxon>
        <taxon>dalbergioids sensu lato</taxon>
        <taxon>Dalbergieae</taxon>
        <taxon>Pterocarpus clade</taxon>
        <taxon>Arachis</taxon>
    </lineage>
</organism>
<accession>A0A6P4DMY2</accession>
<keyword evidence="1" id="KW-0479">Metal-binding</keyword>
<feature type="compositionally biased region" description="Basic residues" evidence="5">
    <location>
        <begin position="415"/>
        <end position="425"/>
    </location>
</feature>
<dbReference type="GO" id="GO:0008270">
    <property type="term" value="F:zinc ion binding"/>
    <property type="evidence" value="ECO:0007669"/>
    <property type="project" value="UniProtKB-KW"/>
</dbReference>
<dbReference type="Pfam" id="PF04434">
    <property type="entry name" value="SWIM"/>
    <property type="match status" value="1"/>
</dbReference>
<feature type="compositionally biased region" description="Polar residues" evidence="5">
    <location>
        <begin position="482"/>
        <end position="499"/>
    </location>
</feature>
<dbReference type="InterPro" id="IPR018289">
    <property type="entry name" value="MULE_transposase_dom"/>
</dbReference>
<dbReference type="InterPro" id="IPR006564">
    <property type="entry name" value="Znf_PMZ"/>
</dbReference>
<dbReference type="PROSITE" id="PS50158">
    <property type="entry name" value="ZF_CCHC"/>
    <property type="match status" value="1"/>
</dbReference>
<feature type="compositionally biased region" description="Basic residues" evidence="5">
    <location>
        <begin position="467"/>
        <end position="477"/>
    </location>
</feature>
<dbReference type="InterPro" id="IPR001878">
    <property type="entry name" value="Znf_CCHC"/>
</dbReference>
<feature type="domain" description="SWIM-type" evidence="7">
    <location>
        <begin position="325"/>
        <end position="366"/>
    </location>
</feature>
<evidence type="ECO:0000256" key="4">
    <source>
        <dbReference type="PROSITE-ProRule" id="PRU00047"/>
    </source>
</evidence>